<evidence type="ECO:0000313" key="1">
    <source>
        <dbReference type="EMBL" id="PIQ85247.1"/>
    </source>
</evidence>
<dbReference type="EMBL" id="PCVY01000072">
    <property type="protein sequence ID" value="PIQ85247.1"/>
    <property type="molecule type" value="Genomic_DNA"/>
</dbReference>
<dbReference type="Proteomes" id="UP000230859">
    <property type="component" value="Unassembled WGS sequence"/>
</dbReference>
<evidence type="ECO:0000313" key="2">
    <source>
        <dbReference type="Proteomes" id="UP000230859"/>
    </source>
</evidence>
<dbReference type="CDD" id="cd00229">
    <property type="entry name" value="SGNH_hydrolase"/>
    <property type="match status" value="1"/>
</dbReference>
<dbReference type="AlphaFoldDB" id="A0A2H0LLI9"/>
<sequence length="372" mass="42282">MIISTCIFLFVLEGLIRWFSPQKLSYPISQWDPDVGFINMPGIKGYTKTQDFETTMQINSKGLRDREFVYAKSSDTYRIGIFGDSFTFGEGVQDNETYAKELEKLLQEAPRSFVGGRKIEVLNMGLGKSGTSHQLAFYRKEGHKYDLDLIIIGFSPSSDFYDNWGGVFFLQDGELVHHATPYSHIRKIQMILYAIPFYKWLATHSHLASFLRGWASVYDDGKRNARAGLQNKHALETSMMAGSESEIDQGPFLNMYRLTEKLMDEFREDVETRGKLFLVVFVPNRDDKTIEAYTSGLVPPHVTMTNALKQHLRTAGVPLIDLRQTIGVLPNKNVLYFPHEGHMNAAGHELIAFGLYRDLIHDLLPQTSTTSS</sequence>
<dbReference type="Gene3D" id="3.40.50.1110">
    <property type="entry name" value="SGNH hydrolase"/>
    <property type="match status" value="1"/>
</dbReference>
<evidence type="ECO:0008006" key="3">
    <source>
        <dbReference type="Google" id="ProtNLM"/>
    </source>
</evidence>
<gene>
    <name evidence="1" type="ORF">COV74_09835</name>
</gene>
<organism evidence="1 2">
    <name type="scientific">Candidatus Abzuiibacterium crystallinum</name>
    <dbReference type="NCBI Taxonomy" id="1974748"/>
    <lineage>
        <taxon>Bacteria</taxon>
        <taxon>Pseudomonadati</taxon>
        <taxon>Candidatus Omnitrophota</taxon>
        <taxon>Candidatus Abzuiibacterium</taxon>
    </lineage>
</organism>
<name>A0A2H0LLI9_9BACT</name>
<dbReference type="InterPro" id="IPR036514">
    <property type="entry name" value="SGNH_hydro_sf"/>
</dbReference>
<comment type="caution">
    <text evidence="1">The sequence shown here is derived from an EMBL/GenBank/DDBJ whole genome shotgun (WGS) entry which is preliminary data.</text>
</comment>
<dbReference type="SUPFAM" id="SSF52266">
    <property type="entry name" value="SGNH hydrolase"/>
    <property type="match status" value="1"/>
</dbReference>
<protein>
    <recommendedName>
        <fullName evidence="3">SGNH hydrolase-type esterase domain-containing protein</fullName>
    </recommendedName>
</protein>
<proteinExistence type="predicted"/>
<reference evidence="1 2" key="1">
    <citation type="submission" date="2017-09" db="EMBL/GenBank/DDBJ databases">
        <title>Depth-based differentiation of microbial function through sediment-hosted aquifers and enrichment of novel symbionts in the deep terrestrial subsurface.</title>
        <authorList>
            <person name="Probst A.J."/>
            <person name="Ladd B."/>
            <person name="Jarett J.K."/>
            <person name="Geller-Mcgrath D.E."/>
            <person name="Sieber C.M."/>
            <person name="Emerson J.B."/>
            <person name="Anantharaman K."/>
            <person name="Thomas B.C."/>
            <person name="Malmstrom R."/>
            <person name="Stieglmeier M."/>
            <person name="Klingl A."/>
            <person name="Woyke T."/>
            <person name="Ryan C.M."/>
            <person name="Banfield J.F."/>
        </authorList>
    </citation>
    <scope>NUCLEOTIDE SEQUENCE [LARGE SCALE GENOMIC DNA]</scope>
    <source>
        <strain evidence="1">CG11_big_fil_rev_8_21_14_0_20_45_26</strain>
    </source>
</reference>
<dbReference type="GO" id="GO:0016788">
    <property type="term" value="F:hydrolase activity, acting on ester bonds"/>
    <property type="evidence" value="ECO:0007669"/>
    <property type="project" value="UniProtKB-ARBA"/>
</dbReference>
<accession>A0A2H0LLI9</accession>